<keyword evidence="4" id="KW-0843">Virulence</keyword>
<evidence type="ECO:0000259" key="6">
    <source>
        <dbReference type="Pfam" id="PF03945"/>
    </source>
</evidence>
<evidence type="ECO:0000313" key="8">
    <source>
        <dbReference type="EMBL" id="PTQ78880.1"/>
    </source>
</evidence>
<dbReference type="SUPFAM" id="SSF89372">
    <property type="entry name" value="Fucose-specific lectin"/>
    <property type="match status" value="2"/>
</dbReference>
<proteinExistence type="inferred from homology"/>
<evidence type="ECO:0000256" key="1">
    <source>
        <dbReference type="ARBA" id="ARBA00007819"/>
    </source>
</evidence>
<accession>A0A2T5I4X9</accession>
<feature type="domain" description="PLL-like beta propeller" evidence="7">
    <location>
        <begin position="655"/>
        <end position="779"/>
    </location>
</feature>
<evidence type="ECO:0000256" key="4">
    <source>
        <dbReference type="ARBA" id="ARBA00023026"/>
    </source>
</evidence>
<dbReference type="SUPFAM" id="SSF51101">
    <property type="entry name" value="Mannose-binding lectins"/>
    <property type="match status" value="1"/>
</dbReference>
<dbReference type="InterPro" id="IPR058502">
    <property type="entry name" value="PLL-like_beta-prop"/>
</dbReference>
<dbReference type="RefSeq" id="WP_107801843.1">
    <property type="nucleotide sequence ID" value="NZ_QAOI01000001.1"/>
</dbReference>
<keyword evidence="3" id="KW-0749">Sporulation</keyword>
<reference evidence="8 9" key="1">
    <citation type="submission" date="2018-04" db="EMBL/GenBank/DDBJ databases">
        <title>Active sludge and wastewater microbial communities from Klosterneuburg, Austria.</title>
        <authorList>
            <person name="Wagner M."/>
        </authorList>
    </citation>
    <scope>NUCLEOTIDE SEQUENCE [LARGE SCALE GENOMIC DNA]</scope>
    <source>
        <strain evidence="8 9">Nm49</strain>
    </source>
</reference>
<evidence type="ECO:0000256" key="5">
    <source>
        <dbReference type="SAM" id="Coils"/>
    </source>
</evidence>
<dbReference type="InterPro" id="IPR005639">
    <property type="entry name" value="Pest_crys_dom_I"/>
</dbReference>
<evidence type="ECO:0000256" key="3">
    <source>
        <dbReference type="ARBA" id="ARBA00022969"/>
    </source>
</evidence>
<comment type="similarity">
    <text evidence="1">Belongs to the delta endotoxin family.</text>
</comment>
<dbReference type="CDD" id="cd22954">
    <property type="entry name" value="PLL_lectin"/>
    <property type="match status" value="1"/>
</dbReference>
<dbReference type="AlphaFoldDB" id="A0A2T5I4X9"/>
<evidence type="ECO:0000259" key="7">
    <source>
        <dbReference type="Pfam" id="PF26607"/>
    </source>
</evidence>
<evidence type="ECO:0000256" key="2">
    <source>
        <dbReference type="ARBA" id="ARBA00022656"/>
    </source>
</evidence>
<dbReference type="EMBL" id="QAOI01000001">
    <property type="protein sequence ID" value="PTQ78880.1"/>
    <property type="molecule type" value="Genomic_DNA"/>
</dbReference>
<comment type="caution">
    <text evidence="8">The sequence shown here is derived from an EMBL/GenBank/DDBJ whole genome shotgun (WGS) entry which is preliminary data.</text>
</comment>
<feature type="coiled-coil region" evidence="5">
    <location>
        <begin position="61"/>
        <end position="88"/>
    </location>
</feature>
<dbReference type="SUPFAM" id="SSF56849">
    <property type="entry name" value="delta-Endotoxin (insectocide), N-terminal domain"/>
    <property type="match status" value="1"/>
</dbReference>
<name>A0A2T5I4X9_9PROT</name>
<gene>
    <name evidence="8" type="ORF">C8R26_101196</name>
</gene>
<dbReference type="Gene3D" id="2.120.10.70">
    <property type="entry name" value="Fucose-specific lectin"/>
    <property type="match status" value="2"/>
</dbReference>
<keyword evidence="5" id="KW-0175">Coiled coil</keyword>
<dbReference type="Proteomes" id="UP000244128">
    <property type="component" value="Unassembled WGS sequence"/>
</dbReference>
<dbReference type="Gene3D" id="2.100.10.30">
    <property type="entry name" value="Jacalin-like lectin domain"/>
    <property type="match status" value="1"/>
</dbReference>
<feature type="domain" description="Pesticidal crystal protein" evidence="6">
    <location>
        <begin position="17"/>
        <end position="174"/>
    </location>
</feature>
<protein>
    <submittedName>
        <fullName evidence="8">Delta endotoxin-like protein</fullName>
    </submittedName>
</protein>
<evidence type="ECO:0000313" key="9">
    <source>
        <dbReference type="Proteomes" id="UP000244128"/>
    </source>
</evidence>
<organism evidence="8 9">
    <name type="scientific">Nitrosomonas oligotropha</name>
    <dbReference type="NCBI Taxonomy" id="42354"/>
    <lineage>
        <taxon>Bacteria</taxon>
        <taxon>Pseudomonadati</taxon>
        <taxon>Pseudomonadota</taxon>
        <taxon>Betaproteobacteria</taxon>
        <taxon>Nitrosomonadales</taxon>
        <taxon>Nitrosomonadaceae</taxon>
        <taxon>Nitrosomonas</taxon>
    </lineage>
</organism>
<keyword evidence="2" id="KW-0800">Toxin</keyword>
<dbReference type="GO" id="GO:0001907">
    <property type="term" value="P:symbiont-mediated killing of host cell"/>
    <property type="evidence" value="ECO:0007669"/>
    <property type="project" value="InterPro"/>
</dbReference>
<dbReference type="GO" id="GO:0090729">
    <property type="term" value="F:toxin activity"/>
    <property type="evidence" value="ECO:0007669"/>
    <property type="project" value="UniProtKB-KW"/>
</dbReference>
<dbReference type="InterPro" id="IPR036716">
    <property type="entry name" value="Pest_crys_N_sf"/>
</dbReference>
<dbReference type="GO" id="GO:0030435">
    <property type="term" value="P:sporulation resulting in formation of a cellular spore"/>
    <property type="evidence" value="ECO:0007669"/>
    <property type="project" value="UniProtKB-KW"/>
</dbReference>
<dbReference type="Pfam" id="PF03945">
    <property type="entry name" value="Endotoxin_N"/>
    <property type="match status" value="1"/>
</dbReference>
<dbReference type="Gene3D" id="1.20.190.10">
    <property type="entry name" value="Pesticidal crystal protein, N-terminal domain"/>
    <property type="match status" value="1"/>
</dbReference>
<sequence length="783" mass="88096">MSSDQNNMDFNNTMKEVTVGVVGLIPEVGGLISFMITQFWPDSSQNIFDSIKDQVKGLINQAILKKEIEDIEANLEALHSELETFRDTEGDEKMVASVNAYSKADEIRIKITRSSNNIHLIRYMVALSQLHLGILRERLNHGTEIYHQKKNPTWESDLKTAYDKYYQFFNDIFTDWLWWRVSLIKVNSHITNDQFYNYNYCKVIDDLTGVNRSFDDLVSKKEVNNQISQHLGNSFAERIRNEAILEMAGVLLSTFTLNRFLPGRENEAPIVNDHLKVLYWGPYGSFIDPKLVDKPGKITEIRIRAGSWIDGFQFIYADHEGHFIGKPTGGTPYPPIASSDTSPVRGIKMRFSPSPDLLSEFHLITQLEFICSDSDGKNKKTIGPFGNQMGWGGTDYDTTSMIDPEYCLRGGSFGGNFAMGSIKEDFCITAIRLEYHHSSLPLDRSLAPYWNRWRHFGGHFSELASAVKRNGWVEVYTIGIGNYNSVYHIRRTTPGDKWSSDWGSLDGHFSELATVVMRNGCVEIFAIGTGESNRLYHIWENIDGTWSKWTHLFDGHFSKLATAVNEHGFIEVFAIGAGKDNRMYHIWKNPDGAWMNGTNLFEGHFSKLATAVKPDGSIEVFAIGAGEDNRMYHIGKTPGGTWSNWECLDGHFSELATAVNADGRIEVFAIGTGENNGLYHIWQTTPGSTWSSWECLGGHFSELATAVNADGCIEVFAIGTGENNGLYHIWQTTPGSTWSSWDCISDGHFSKLVAAVSADRIEVFVIGAGDNNGVSHIWRPNYR</sequence>
<dbReference type="InterPro" id="IPR036404">
    <property type="entry name" value="Jacalin-like_lectin_dom_sf"/>
</dbReference>
<feature type="domain" description="PLL-like beta propeller" evidence="7">
    <location>
        <begin position="448"/>
        <end position="651"/>
    </location>
</feature>
<dbReference type="Pfam" id="PF26607">
    <property type="entry name" value="DUF8189"/>
    <property type="match status" value="2"/>
</dbReference>